<comment type="caution">
    <text evidence="5">The sequence shown here is derived from an EMBL/GenBank/DDBJ whole genome shotgun (WGS) entry which is preliminary data.</text>
</comment>
<dbReference type="RefSeq" id="WP_061423088.1">
    <property type="nucleotide sequence ID" value="NZ_KQ969062.1"/>
</dbReference>
<dbReference type="Pfam" id="PF00392">
    <property type="entry name" value="GntR"/>
    <property type="match status" value="1"/>
</dbReference>
<accession>A0A139MZV7</accession>
<dbReference type="EMBL" id="LQRD01000060">
    <property type="protein sequence ID" value="KXT69097.1"/>
    <property type="molecule type" value="Genomic_DNA"/>
</dbReference>
<organism evidence="5 6">
    <name type="scientific">Streptococcus cristatus</name>
    <dbReference type="NCBI Taxonomy" id="45634"/>
    <lineage>
        <taxon>Bacteria</taxon>
        <taxon>Bacillati</taxon>
        <taxon>Bacillota</taxon>
        <taxon>Bacilli</taxon>
        <taxon>Lactobacillales</taxon>
        <taxon>Streptococcaceae</taxon>
        <taxon>Streptococcus</taxon>
    </lineage>
</organism>
<sequence>MKLDYNGSVPLFKQIANQLENEIFNETFKENEQVPSTTEISQLYQINPATVLKGMNLLVEQKILEKRRGIGMFVTSGALALIEAKRRNEFLAQHVERFVKEAKALHISYEELIVLIKGGYDR</sequence>
<feature type="domain" description="HTH gntR-type" evidence="4">
    <location>
        <begin position="9"/>
        <end position="77"/>
    </location>
</feature>
<dbReference type="PROSITE" id="PS50949">
    <property type="entry name" value="HTH_GNTR"/>
    <property type="match status" value="1"/>
</dbReference>
<keyword evidence="2" id="KW-0238">DNA-binding</keyword>
<dbReference type="PATRIC" id="fig|45634.12.peg.1600"/>
<reference evidence="5 6" key="1">
    <citation type="submission" date="2016-01" db="EMBL/GenBank/DDBJ databases">
        <title>Highly variable Streptococcus oralis are common among viridans streptococci isolated from primates.</title>
        <authorList>
            <person name="Denapaite D."/>
            <person name="Rieger M."/>
            <person name="Koendgen S."/>
            <person name="Brueckner R."/>
            <person name="Ochigava I."/>
            <person name="Kappeler P."/>
            <person name="Maetz-Rensing K."/>
            <person name="Leendertz F."/>
            <person name="Hakenbeck R."/>
        </authorList>
    </citation>
    <scope>NUCLEOTIDE SEQUENCE [LARGE SCALE GENOMIC DNA]</scope>
    <source>
        <strain evidence="5 6">DD08</strain>
    </source>
</reference>
<evidence type="ECO:0000256" key="3">
    <source>
        <dbReference type="ARBA" id="ARBA00023163"/>
    </source>
</evidence>
<gene>
    <name evidence="5" type="ORF">SCRDD08_01525</name>
</gene>
<dbReference type="PANTHER" id="PTHR38445:SF10">
    <property type="entry name" value="GNTR-FAMILY TRANSCRIPTIONAL REGULATOR"/>
    <property type="match status" value="1"/>
</dbReference>
<dbReference type="Proteomes" id="UP000070377">
    <property type="component" value="Unassembled WGS sequence"/>
</dbReference>
<dbReference type="InterPro" id="IPR036390">
    <property type="entry name" value="WH_DNA-bd_sf"/>
</dbReference>
<dbReference type="AlphaFoldDB" id="A0A139MZV7"/>
<proteinExistence type="predicted"/>
<dbReference type="GO" id="GO:0003677">
    <property type="term" value="F:DNA binding"/>
    <property type="evidence" value="ECO:0007669"/>
    <property type="project" value="UniProtKB-KW"/>
</dbReference>
<keyword evidence="1" id="KW-0805">Transcription regulation</keyword>
<dbReference type="InterPro" id="IPR000524">
    <property type="entry name" value="Tscrpt_reg_HTH_GntR"/>
</dbReference>
<dbReference type="SMART" id="SM00345">
    <property type="entry name" value="HTH_GNTR"/>
    <property type="match status" value="1"/>
</dbReference>
<evidence type="ECO:0000313" key="6">
    <source>
        <dbReference type="Proteomes" id="UP000070377"/>
    </source>
</evidence>
<dbReference type="GO" id="GO:0003700">
    <property type="term" value="F:DNA-binding transcription factor activity"/>
    <property type="evidence" value="ECO:0007669"/>
    <property type="project" value="InterPro"/>
</dbReference>
<dbReference type="Gene3D" id="1.10.10.10">
    <property type="entry name" value="Winged helix-like DNA-binding domain superfamily/Winged helix DNA-binding domain"/>
    <property type="match status" value="1"/>
</dbReference>
<name>A0A139MZV7_STRCR</name>
<dbReference type="SUPFAM" id="SSF46785">
    <property type="entry name" value="Winged helix' DNA-binding domain"/>
    <property type="match status" value="1"/>
</dbReference>
<evidence type="ECO:0000256" key="1">
    <source>
        <dbReference type="ARBA" id="ARBA00023015"/>
    </source>
</evidence>
<evidence type="ECO:0000256" key="2">
    <source>
        <dbReference type="ARBA" id="ARBA00023125"/>
    </source>
</evidence>
<dbReference type="STRING" id="45634.SCRDD08_01525"/>
<keyword evidence="3" id="KW-0804">Transcription</keyword>
<dbReference type="CDD" id="cd07377">
    <property type="entry name" value="WHTH_GntR"/>
    <property type="match status" value="1"/>
</dbReference>
<evidence type="ECO:0000259" key="4">
    <source>
        <dbReference type="PROSITE" id="PS50949"/>
    </source>
</evidence>
<dbReference type="PANTHER" id="PTHR38445">
    <property type="entry name" value="HTH-TYPE TRANSCRIPTIONAL REPRESSOR YTRA"/>
    <property type="match status" value="1"/>
</dbReference>
<evidence type="ECO:0000313" key="5">
    <source>
        <dbReference type="EMBL" id="KXT69097.1"/>
    </source>
</evidence>
<protein>
    <submittedName>
        <fullName evidence="5">Transcriptional regulator, GntR family</fullName>
    </submittedName>
</protein>
<dbReference type="InterPro" id="IPR036388">
    <property type="entry name" value="WH-like_DNA-bd_sf"/>
</dbReference>